<keyword evidence="11" id="KW-1185">Reference proteome</keyword>
<name>A0A8I6S2P1_CIMLE</name>
<dbReference type="GO" id="GO:0061700">
    <property type="term" value="C:GATOR2 complex"/>
    <property type="evidence" value="ECO:0007669"/>
    <property type="project" value="TreeGrafter"/>
</dbReference>
<dbReference type="GeneID" id="106669631"/>
<dbReference type="PROSITE" id="PS50294">
    <property type="entry name" value="WD_REPEATS_REGION"/>
    <property type="match status" value="2"/>
</dbReference>
<dbReference type="PROSITE" id="PS00678">
    <property type="entry name" value="WD_REPEATS_1"/>
    <property type="match status" value="1"/>
</dbReference>
<sequence length="728" mass="81906">MSKTIYVVQEGPANALALKKDNSQVVIAGRNVFKIFSIEEDEFVERSNLRVGKNLNLNFSCNDVAWNSIDDHILATAATNGAVVVWNLNRPSRSKQEHVFADHKRTVNKVSFNPAEPSWLISGSQDGTIRTFDLRTKSSTNIFFSSNTESVRDVQFCPNSHMSFACVSENGNVQTWDMRKPDKCVLQFTAHSGPIFACDWHPDCPWLATASRDKTIKVWDMSCKPILEYTINTIASVGRVKWRPQHKYHIASVALVVDCSVNVWDVRRPYIPYAAFTKHKDVATGISWRGDPNICLTTSRDSTLYQHVFNDASYPAMHANPQALDISPMGHVAFACRLNVVPKQSKIQGILRRSNNSSEEFWQATSILNIFSRDINKETDWLHTCAKEYILTGKPLGELCDHNSNVTRRMGRLAVSLLWTMVKTLYTNKNVEVGFQTPSREETIENDDKREKMKENNAVGDSGVSDEMSGTLGDSVGDFFFGDSEMDPLSMDFEINGLDGLISQDWTLPTEAFPLRHEIQDRSPPPEQFPNHDSPDQNDDGFSENPINSTDNWNLLGQVAPIKLNSWDHCQILAEALKAHAEMGDVQTPVCILTALGEKRSSLLAHIELHSQEIWVLSYVELLSQQRLWTQSNEIIKLSWLPCVSQMNQKSTTVYTGCNQCDKPFVQGGWRCPKCDTAIVCSVCHQVVHGLYVWCQGCMHGGHLAHMKEWLKDNNLCPTGCGHACEFI</sequence>
<dbReference type="SMART" id="SM00320">
    <property type="entry name" value="WD40"/>
    <property type="match status" value="6"/>
</dbReference>
<feature type="repeat" description="WD" evidence="8">
    <location>
        <begin position="188"/>
        <end position="222"/>
    </location>
</feature>
<protein>
    <recommendedName>
        <fullName evidence="7">GATOR2 complex protein WDR24</fullName>
    </recommendedName>
</protein>
<dbReference type="PROSITE" id="PS50082">
    <property type="entry name" value="WD_REPEATS_2"/>
    <property type="match status" value="2"/>
</dbReference>
<evidence type="ECO:0000313" key="10">
    <source>
        <dbReference type="EnsemblMetazoa" id="XP_014254700.1"/>
    </source>
</evidence>
<evidence type="ECO:0000256" key="8">
    <source>
        <dbReference type="PROSITE-ProRule" id="PRU00221"/>
    </source>
</evidence>
<feature type="compositionally biased region" description="Basic and acidic residues" evidence="9">
    <location>
        <begin position="439"/>
        <end position="455"/>
    </location>
</feature>
<dbReference type="Pfam" id="PF00400">
    <property type="entry name" value="WD40"/>
    <property type="match status" value="3"/>
</dbReference>
<reference evidence="10" key="1">
    <citation type="submission" date="2022-01" db="UniProtKB">
        <authorList>
            <consortium name="EnsemblMetazoa"/>
        </authorList>
    </citation>
    <scope>IDENTIFICATION</scope>
</reference>
<dbReference type="Gene3D" id="2.130.10.10">
    <property type="entry name" value="YVTN repeat-like/Quinoprotein amine dehydrogenase"/>
    <property type="match status" value="1"/>
</dbReference>
<evidence type="ECO:0000256" key="6">
    <source>
        <dbReference type="ARBA" id="ARBA00022833"/>
    </source>
</evidence>
<evidence type="ECO:0000256" key="5">
    <source>
        <dbReference type="ARBA" id="ARBA00022771"/>
    </source>
</evidence>
<dbReference type="GO" id="GO:1904263">
    <property type="term" value="P:positive regulation of TORC1 signaling"/>
    <property type="evidence" value="ECO:0007669"/>
    <property type="project" value="TreeGrafter"/>
</dbReference>
<dbReference type="InterPro" id="IPR019775">
    <property type="entry name" value="WD40_repeat_CS"/>
</dbReference>
<dbReference type="GO" id="GO:0016239">
    <property type="term" value="P:positive regulation of macroautophagy"/>
    <property type="evidence" value="ECO:0007669"/>
    <property type="project" value="TreeGrafter"/>
</dbReference>
<dbReference type="GO" id="GO:0008270">
    <property type="term" value="F:zinc ion binding"/>
    <property type="evidence" value="ECO:0007669"/>
    <property type="project" value="UniProtKB-KW"/>
</dbReference>
<evidence type="ECO:0000256" key="9">
    <source>
        <dbReference type="SAM" id="MobiDB-lite"/>
    </source>
</evidence>
<feature type="region of interest" description="Disordered" evidence="9">
    <location>
        <begin position="439"/>
        <end position="468"/>
    </location>
</feature>
<dbReference type="OrthoDB" id="60955at2759"/>
<dbReference type="GO" id="GO:0005774">
    <property type="term" value="C:vacuolar membrane"/>
    <property type="evidence" value="ECO:0007669"/>
    <property type="project" value="TreeGrafter"/>
</dbReference>
<evidence type="ECO:0000313" key="11">
    <source>
        <dbReference type="Proteomes" id="UP000494040"/>
    </source>
</evidence>
<dbReference type="AlphaFoldDB" id="A0A8I6S2P1"/>
<dbReference type="CTD" id="84219"/>
<feature type="repeat" description="WD" evidence="8">
    <location>
        <begin position="100"/>
        <end position="142"/>
    </location>
</feature>
<dbReference type="SUPFAM" id="SSF50978">
    <property type="entry name" value="WD40 repeat-like"/>
    <property type="match status" value="1"/>
</dbReference>
<comment type="similarity">
    <text evidence="1">Belongs to the WD repeat WDR24 family.</text>
</comment>
<evidence type="ECO:0000256" key="4">
    <source>
        <dbReference type="ARBA" id="ARBA00022737"/>
    </source>
</evidence>
<evidence type="ECO:0000256" key="3">
    <source>
        <dbReference type="ARBA" id="ARBA00022723"/>
    </source>
</evidence>
<keyword evidence="3" id="KW-0479">Metal-binding</keyword>
<dbReference type="InterPro" id="IPR015943">
    <property type="entry name" value="WD40/YVTN_repeat-like_dom_sf"/>
</dbReference>
<proteinExistence type="inferred from homology"/>
<dbReference type="InterPro" id="IPR037590">
    <property type="entry name" value="WDR24"/>
</dbReference>
<feature type="region of interest" description="Disordered" evidence="9">
    <location>
        <begin position="520"/>
        <end position="547"/>
    </location>
</feature>
<keyword evidence="4" id="KW-0677">Repeat</keyword>
<dbReference type="InterPro" id="IPR036322">
    <property type="entry name" value="WD40_repeat_dom_sf"/>
</dbReference>
<keyword evidence="6" id="KW-0862">Zinc</keyword>
<dbReference type="RefSeq" id="XP_014254700.1">
    <property type="nucleotide sequence ID" value="XM_014399214.2"/>
</dbReference>
<keyword evidence="5" id="KW-0863">Zinc-finger</keyword>
<dbReference type="EnsemblMetazoa" id="XM_014399214.2">
    <property type="protein sequence ID" value="XP_014254700.1"/>
    <property type="gene ID" value="LOC106669631"/>
</dbReference>
<organism evidence="10 11">
    <name type="scientific">Cimex lectularius</name>
    <name type="common">Bed bug</name>
    <name type="synonym">Acanthia lectularia</name>
    <dbReference type="NCBI Taxonomy" id="79782"/>
    <lineage>
        <taxon>Eukaryota</taxon>
        <taxon>Metazoa</taxon>
        <taxon>Ecdysozoa</taxon>
        <taxon>Arthropoda</taxon>
        <taxon>Hexapoda</taxon>
        <taxon>Insecta</taxon>
        <taxon>Pterygota</taxon>
        <taxon>Neoptera</taxon>
        <taxon>Paraneoptera</taxon>
        <taxon>Hemiptera</taxon>
        <taxon>Heteroptera</taxon>
        <taxon>Panheteroptera</taxon>
        <taxon>Cimicomorpha</taxon>
        <taxon>Cimicidae</taxon>
        <taxon>Cimex</taxon>
    </lineage>
</organism>
<dbReference type="InterPro" id="IPR001680">
    <property type="entry name" value="WD40_rpt"/>
</dbReference>
<dbReference type="KEGG" id="clec:106669631"/>
<dbReference type="PANTHER" id="PTHR46200">
    <property type="entry name" value="GATOR COMPLEX PROTEIN WDR24"/>
    <property type="match status" value="1"/>
</dbReference>
<evidence type="ECO:0000256" key="1">
    <source>
        <dbReference type="ARBA" id="ARBA00008134"/>
    </source>
</evidence>
<dbReference type="Proteomes" id="UP000494040">
    <property type="component" value="Unassembled WGS sequence"/>
</dbReference>
<dbReference type="PANTHER" id="PTHR46200:SF1">
    <property type="entry name" value="GATOR COMPLEX PROTEIN WDR24"/>
    <property type="match status" value="1"/>
</dbReference>
<keyword evidence="2 8" id="KW-0853">WD repeat</keyword>
<dbReference type="GO" id="GO:0034198">
    <property type="term" value="P:cellular response to amino acid starvation"/>
    <property type="evidence" value="ECO:0007669"/>
    <property type="project" value="TreeGrafter"/>
</dbReference>
<evidence type="ECO:0000256" key="7">
    <source>
        <dbReference type="ARBA" id="ARBA00040269"/>
    </source>
</evidence>
<accession>A0A8I6S2P1</accession>
<dbReference type="CDD" id="cd16693">
    <property type="entry name" value="mRING-H2-C3H3C2_WDR24"/>
    <property type="match status" value="1"/>
</dbReference>
<evidence type="ECO:0000256" key="2">
    <source>
        <dbReference type="ARBA" id="ARBA00022574"/>
    </source>
</evidence>
<dbReference type="OMA" id="EPMWLIS"/>
<dbReference type="GO" id="GO:0005829">
    <property type="term" value="C:cytosol"/>
    <property type="evidence" value="ECO:0007669"/>
    <property type="project" value="TreeGrafter"/>
</dbReference>